<gene>
    <name evidence="2" type="ORF">GCM10010430_81130</name>
</gene>
<feature type="region of interest" description="Disordered" evidence="1">
    <location>
        <begin position="1"/>
        <end position="42"/>
    </location>
</feature>
<reference evidence="2 3" key="1">
    <citation type="journal article" date="2019" name="Int. J. Syst. Evol. Microbiol.">
        <title>The Global Catalogue of Microorganisms (GCM) 10K type strain sequencing project: providing services to taxonomists for standard genome sequencing and annotation.</title>
        <authorList>
            <consortium name="The Broad Institute Genomics Platform"/>
            <consortium name="The Broad Institute Genome Sequencing Center for Infectious Disease"/>
            <person name="Wu L."/>
            <person name="Ma J."/>
        </authorList>
    </citation>
    <scope>NUCLEOTIDE SEQUENCE [LARGE SCALE GENOMIC DNA]</scope>
    <source>
        <strain evidence="2 3">JCM 7356</strain>
    </source>
</reference>
<dbReference type="InterPro" id="IPR045733">
    <property type="entry name" value="DUF6087"/>
</dbReference>
<dbReference type="EMBL" id="BAAATR010000126">
    <property type="protein sequence ID" value="GAA2283600.1"/>
    <property type="molecule type" value="Genomic_DNA"/>
</dbReference>
<keyword evidence="3" id="KW-1185">Reference proteome</keyword>
<comment type="caution">
    <text evidence="2">The sequence shown here is derived from an EMBL/GenBank/DDBJ whole genome shotgun (WGS) entry which is preliminary data.</text>
</comment>
<feature type="region of interest" description="Disordered" evidence="1">
    <location>
        <begin position="74"/>
        <end position="103"/>
    </location>
</feature>
<evidence type="ECO:0000313" key="3">
    <source>
        <dbReference type="Proteomes" id="UP001500305"/>
    </source>
</evidence>
<organism evidence="2 3">
    <name type="scientific">Kitasatospora cystarginea</name>
    <dbReference type="NCBI Taxonomy" id="58350"/>
    <lineage>
        <taxon>Bacteria</taxon>
        <taxon>Bacillati</taxon>
        <taxon>Actinomycetota</taxon>
        <taxon>Actinomycetes</taxon>
        <taxon>Kitasatosporales</taxon>
        <taxon>Streptomycetaceae</taxon>
        <taxon>Kitasatospora</taxon>
    </lineage>
</organism>
<proteinExistence type="predicted"/>
<name>A0ABN3F2X4_9ACTN</name>
<accession>A0ABN3F2X4</accession>
<dbReference type="RefSeq" id="WP_425557894.1">
    <property type="nucleotide sequence ID" value="NZ_BAAATR010000126.1"/>
</dbReference>
<dbReference type="Proteomes" id="UP001500305">
    <property type="component" value="Unassembled WGS sequence"/>
</dbReference>
<evidence type="ECO:0000313" key="2">
    <source>
        <dbReference type="EMBL" id="GAA2283600.1"/>
    </source>
</evidence>
<protein>
    <submittedName>
        <fullName evidence="2">Uncharacterized protein</fullName>
    </submittedName>
</protein>
<dbReference type="Pfam" id="PF19565">
    <property type="entry name" value="DUF6087"/>
    <property type="match status" value="1"/>
</dbReference>
<sequence length="103" mass="11512">MSDSSDEPPHREPLAARAARRERRRPETGTLRSLSLAAGPRQRARVDRSVPRLLLAWDGFARKPHGYAEAQTLLNTPAPRKAPSVSPQPTPPLREGTVRHRRP</sequence>
<evidence type="ECO:0000256" key="1">
    <source>
        <dbReference type="SAM" id="MobiDB-lite"/>
    </source>
</evidence>